<protein>
    <recommendedName>
        <fullName evidence="4">DUF2231 domain-containing protein</fullName>
    </recommendedName>
</protein>
<feature type="transmembrane region" description="Helical" evidence="1">
    <location>
        <begin position="12"/>
        <end position="32"/>
    </location>
</feature>
<reference evidence="2 3" key="1">
    <citation type="submission" date="2019-10" db="EMBL/GenBank/DDBJ databases">
        <title>Dictyobacter vulcani sp. nov., within the class Ktedonobacteria, isolated from soil of volcanic Mt. Zao.</title>
        <authorList>
            <person name="Zheng Y."/>
            <person name="Wang C.M."/>
            <person name="Sakai Y."/>
            <person name="Abe K."/>
            <person name="Yokota A."/>
            <person name="Yabe S."/>
        </authorList>
    </citation>
    <scope>NUCLEOTIDE SEQUENCE [LARGE SCALE GENOMIC DNA]</scope>
    <source>
        <strain evidence="2 3">W12</strain>
    </source>
</reference>
<dbReference type="AlphaFoldDB" id="A0A5J4KN50"/>
<accession>A0A5J4KN50</accession>
<name>A0A5J4KN50_9CHLR</name>
<feature type="transmembrane region" description="Helical" evidence="1">
    <location>
        <begin position="39"/>
        <end position="58"/>
    </location>
</feature>
<evidence type="ECO:0000313" key="2">
    <source>
        <dbReference type="EMBL" id="GER90754.1"/>
    </source>
</evidence>
<dbReference type="Proteomes" id="UP000326912">
    <property type="component" value="Unassembled WGS sequence"/>
</dbReference>
<evidence type="ECO:0000256" key="1">
    <source>
        <dbReference type="SAM" id="Phobius"/>
    </source>
</evidence>
<keyword evidence="1" id="KW-0472">Membrane</keyword>
<gene>
    <name evidence="2" type="ORF">KDW_49160</name>
</gene>
<sequence length="158" mass="17579">MNMAHIHLLVNHFPIIGSIFISIMFLIALIFKNVFLQKLSLWFLVVVALFTAVAYQSGDGAKSILENVTRVPQGVMHDHESMARVGLILMFVAGAVSLFGVIFYSRKPTLPRYLQIIVMSILVVSVIVFIYVGYLGGQVSHPEIRSFIEVPGYLLGLN</sequence>
<keyword evidence="1" id="KW-1133">Transmembrane helix</keyword>
<dbReference type="EMBL" id="BKZW01000002">
    <property type="protein sequence ID" value="GER90754.1"/>
    <property type="molecule type" value="Genomic_DNA"/>
</dbReference>
<comment type="caution">
    <text evidence="2">The sequence shown here is derived from an EMBL/GenBank/DDBJ whole genome shotgun (WGS) entry which is preliminary data.</text>
</comment>
<keyword evidence="1" id="KW-0812">Transmembrane</keyword>
<evidence type="ECO:0008006" key="4">
    <source>
        <dbReference type="Google" id="ProtNLM"/>
    </source>
</evidence>
<organism evidence="2 3">
    <name type="scientific">Dictyobacter vulcani</name>
    <dbReference type="NCBI Taxonomy" id="2607529"/>
    <lineage>
        <taxon>Bacteria</taxon>
        <taxon>Bacillati</taxon>
        <taxon>Chloroflexota</taxon>
        <taxon>Ktedonobacteria</taxon>
        <taxon>Ktedonobacterales</taxon>
        <taxon>Dictyobacteraceae</taxon>
        <taxon>Dictyobacter</taxon>
    </lineage>
</organism>
<evidence type="ECO:0000313" key="3">
    <source>
        <dbReference type="Proteomes" id="UP000326912"/>
    </source>
</evidence>
<keyword evidence="3" id="KW-1185">Reference proteome</keyword>
<feature type="transmembrane region" description="Helical" evidence="1">
    <location>
        <begin position="85"/>
        <end position="104"/>
    </location>
</feature>
<proteinExistence type="predicted"/>
<dbReference type="RefSeq" id="WP_151758452.1">
    <property type="nucleotide sequence ID" value="NZ_BKZW01000002.1"/>
</dbReference>
<feature type="transmembrane region" description="Helical" evidence="1">
    <location>
        <begin position="116"/>
        <end position="136"/>
    </location>
</feature>